<feature type="transmembrane region" description="Helical" evidence="8">
    <location>
        <begin position="180"/>
        <end position="199"/>
    </location>
</feature>
<evidence type="ECO:0000256" key="6">
    <source>
        <dbReference type="ARBA" id="ARBA00022989"/>
    </source>
</evidence>
<dbReference type="GO" id="GO:0015293">
    <property type="term" value="F:symporter activity"/>
    <property type="evidence" value="ECO:0007669"/>
    <property type="project" value="UniProtKB-KW"/>
</dbReference>
<reference evidence="11" key="1">
    <citation type="submission" date="2015-11" db="EMBL/GenBank/DDBJ databases">
        <authorList>
            <person name="Seth-Smith H.M.B."/>
        </authorList>
    </citation>
    <scope>NUCLEOTIDE SEQUENCE [LARGE SCALE GENOMIC DNA]</scope>
    <source>
        <strain evidence="11">2013Ark11</strain>
    </source>
</reference>
<feature type="transmembrane region" description="Helical" evidence="8">
    <location>
        <begin position="105"/>
        <end position="124"/>
    </location>
</feature>
<gene>
    <name evidence="10" type="ORF">Ark11_1157</name>
</gene>
<feature type="transmembrane region" description="Helical" evidence="8">
    <location>
        <begin position="321"/>
        <end position="345"/>
    </location>
</feature>
<feature type="transmembrane region" description="Helical" evidence="8">
    <location>
        <begin position="20"/>
        <end position="38"/>
    </location>
</feature>
<comment type="subcellular location">
    <subcellularLocation>
        <location evidence="1">Cell membrane</location>
        <topology evidence="1">Multi-pass membrane protein</topology>
    </subcellularLocation>
</comment>
<feature type="transmembrane region" description="Helical" evidence="8">
    <location>
        <begin position="267"/>
        <end position="289"/>
    </location>
</feature>
<dbReference type="InterPro" id="IPR020846">
    <property type="entry name" value="MFS_dom"/>
</dbReference>
<feature type="domain" description="Major facilitator superfamily (MFS) profile" evidence="9">
    <location>
        <begin position="8"/>
        <end position="415"/>
    </location>
</feature>
<dbReference type="Gene3D" id="1.20.1250.20">
    <property type="entry name" value="MFS general substrate transporter like domains"/>
    <property type="match status" value="2"/>
</dbReference>
<feature type="transmembrane region" description="Helical" evidence="8">
    <location>
        <begin position="230"/>
        <end position="255"/>
    </location>
</feature>
<dbReference type="EMBL" id="LN906597">
    <property type="protein sequence ID" value="CUT17970.1"/>
    <property type="molecule type" value="Genomic_DNA"/>
</dbReference>
<feature type="transmembrane region" description="Helical" evidence="8">
    <location>
        <begin position="50"/>
        <end position="73"/>
    </location>
</feature>
<dbReference type="SUPFAM" id="SSF103473">
    <property type="entry name" value="MFS general substrate transporter"/>
    <property type="match status" value="1"/>
</dbReference>
<dbReference type="AlphaFoldDB" id="A0A0S4M4Z5"/>
<sequence length="415" mass="46723">MITMIEKNKLLTSLGNIVEWFDFSLYGFFGIIFSEVFFPKDNSHIRSLLMTYGIFAAGFASRPLGGLMLGVCGDKYGRLFALRMTPIMMTISTAAIAFLPTYEQAGYLSTLLLIILRIAQGILVSGEFSGNIAYLYEISKKWKYFWASAASLTATLGTFLASIVAWVSYEFLPEKFLHTYGWRIAFLLTIPFGIAAHIARIHMEESPEFKFCGGTSNPIKLLISKHRHNFFRCLFISCLTATIFYFTFLFLPVFLIRYRNFAEENSLLRNSIFLLLHIITIPIFAILVNKIGIYKANIIAILSAMILSIPCFYWICYGNQWKIFTSFTCLALLNSFLASVTPGLITKMTPVEVRCITLSMVINFVYGIFAGLMPVWGLFLVKSTNNLMAPGIYLFFISAISLTASVFSTKNLGSI</sequence>
<evidence type="ECO:0000313" key="10">
    <source>
        <dbReference type="EMBL" id="CUT17970.1"/>
    </source>
</evidence>
<keyword evidence="5" id="KW-0769">Symport</keyword>
<dbReference type="Pfam" id="PF07690">
    <property type="entry name" value="MFS_1"/>
    <property type="match status" value="1"/>
</dbReference>
<dbReference type="PANTHER" id="PTHR43528">
    <property type="entry name" value="ALPHA-KETOGLUTARATE PERMEASE"/>
    <property type="match status" value="1"/>
</dbReference>
<dbReference type="GO" id="GO:0005886">
    <property type="term" value="C:plasma membrane"/>
    <property type="evidence" value="ECO:0007669"/>
    <property type="project" value="UniProtKB-SubCell"/>
</dbReference>
<evidence type="ECO:0000259" key="9">
    <source>
        <dbReference type="PROSITE" id="PS50850"/>
    </source>
</evidence>
<dbReference type="InterPro" id="IPR036259">
    <property type="entry name" value="MFS_trans_sf"/>
</dbReference>
<proteinExistence type="predicted"/>
<keyword evidence="3" id="KW-1003">Cell membrane</keyword>
<keyword evidence="6 8" id="KW-1133">Transmembrane helix</keyword>
<evidence type="ECO:0000256" key="3">
    <source>
        <dbReference type="ARBA" id="ARBA00022475"/>
    </source>
</evidence>
<dbReference type="STRING" id="1561003.Ark11_1157"/>
<feature type="transmembrane region" description="Helical" evidence="8">
    <location>
        <begin position="144"/>
        <end position="168"/>
    </location>
</feature>
<keyword evidence="7 8" id="KW-0472">Membrane</keyword>
<organism evidence="10 11">
    <name type="scientific">Candidatus Ichthyocystis hellenicum</name>
    <dbReference type="NCBI Taxonomy" id="1561003"/>
    <lineage>
        <taxon>Bacteria</taxon>
        <taxon>Pseudomonadati</taxon>
        <taxon>Pseudomonadota</taxon>
        <taxon>Betaproteobacteria</taxon>
        <taxon>Burkholderiales</taxon>
        <taxon>Candidatus Ichthyocystis</taxon>
    </lineage>
</organism>
<name>A0A0S4M4Z5_9BURK</name>
<evidence type="ECO:0000256" key="8">
    <source>
        <dbReference type="SAM" id="Phobius"/>
    </source>
</evidence>
<dbReference type="PANTHER" id="PTHR43528:SF1">
    <property type="entry name" value="ALPHA-KETOGLUTARATE PERMEASE"/>
    <property type="match status" value="1"/>
</dbReference>
<evidence type="ECO:0000256" key="7">
    <source>
        <dbReference type="ARBA" id="ARBA00023136"/>
    </source>
</evidence>
<feature type="transmembrane region" description="Helical" evidence="8">
    <location>
        <begin position="357"/>
        <end position="381"/>
    </location>
</feature>
<dbReference type="InterPro" id="IPR011701">
    <property type="entry name" value="MFS"/>
</dbReference>
<keyword evidence="2" id="KW-0813">Transport</keyword>
<evidence type="ECO:0000256" key="4">
    <source>
        <dbReference type="ARBA" id="ARBA00022692"/>
    </source>
</evidence>
<evidence type="ECO:0000313" key="11">
    <source>
        <dbReference type="Proteomes" id="UP000198651"/>
    </source>
</evidence>
<evidence type="ECO:0000256" key="5">
    <source>
        <dbReference type="ARBA" id="ARBA00022847"/>
    </source>
</evidence>
<evidence type="ECO:0000256" key="2">
    <source>
        <dbReference type="ARBA" id="ARBA00022448"/>
    </source>
</evidence>
<dbReference type="Proteomes" id="UP000198651">
    <property type="component" value="Chromosome I"/>
</dbReference>
<accession>A0A0S4M4Z5</accession>
<evidence type="ECO:0000256" key="1">
    <source>
        <dbReference type="ARBA" id="ARBA00004651"/>
    </source>
</evidence>
<keyword evidence="4 8" id="KW-0812">Transmembrane</keyword>
<dbReference type="InterPro" id="IPR051084">
    <property type="entry name" value="H+-coupled_symporters"/>
</dbReference>
<dbReference type="PROSITE" id="PS50850">
    <property type="entry name" value="MFS"/>
    <property type="match status" value="1"/>
</dbReference>
<feature type="transmembrane region" description="Helical" evidence="8">
    <location>
        <begin position="80"/>
        <end position="99"/>
    </location>
</feature>
<protein>
    <submittedName>
        <fullName evidence="10">Putative MFS transporter</fullName>
    </submittedName>
</protein>
<feature type="transmembrane region" description="Helical" evidence="8">
    <location>
        <begin position="387"/>
        <end position="407"/>
    </location>
</feature>
<keyword evidence="11" id="KW-1185">Reference proteome</keyword>
<feature type="transmembrane region" description="Helical" evidence="8">
    <location>
        <begin position="296"/>
        <end position="315"/>
    </location>
</feature>